<dbReference type="InterPro" id="IPR000884">
    <property type="entry name" value="TSP1_rpt"/>
</dbReference>
<gene>
    <name evidence="3" type="primary">LOC106179056</name>
</gene>
<evidence type="ECO:0000256" key="1">
    <source>
        <dbReference type="SAM" id="SignalP"/>
    </source>
</evidence>
<feature type="chain" id="PRO_5010360110" evidence="1">
    <location>
        <begin position="23"/>
        <end position="248"/>
    </location>
</feature>
<dbReference type="SUPFAM" id="SSF82895">
    <property type="entry name" value="TSP-1 type 1 repeat"/>
    <property type="match status" value="1"/>
</dbReference>
<proteinExistence type="predicted"/>
<dbReference type="RefSeq" id="XP_013418014.1">
    <property type="nucleotide sequence ID" value="XM_013562560.1"/>
</dbReference>
<keyword evidence="1" id="KW-0732">Signal</keyword>
<dbReference type="Proteomes" id="UP000085678">
    <property type="component" value="Unplaced"/>
</dbReference>
<sequence>MMVLTSAGVLAVVALVVGLTNGVPQDLTKQKVSLAPASLNTTSPGCGGCGAGAVPGTKVRTCERMLQDADCIVMKRCIHRRPNFMGGGTMSVACPQVTKCNKTESFCCSNAFPVYAEAPTSGLETDLERIERHLEGPVACEIPNWTTWSSWSSCSKTCGGFGCGQRTRFRTCLNKDRVECSNSHHQVETEACGSSAPCETIQQKPCPRYSAFWWGWWGRTQKQANCATRVNECCKGYSNYGRMCLEIA</sequence>
<evidence type="ECO:0000313" key="2">
    <source>
        <dbReference type="Proteomes" id="UP000085678"/>
    </source>
</evidence>
<dbReference type="Pfam" id="PF00090">
    <property type="entry name" value="TSP_1"/>
    <property type="match status" value="1"/>
</dbReference>
<dbReference type="KEGG" id="lak:106179056"/>
<reference evidence="3" key="1">
    <citation type="submission" date="2025-08" db="UniProtKB">
        <authorList>
            <consortium name="RefSeq"/>
        </authorList>
    </citation>
    <scope>IDENTIFICATION</scope>
    <source>
        <tissue evidence="3">Gonads</tissue>
    </source>
</reference>
<evidence type="ECO:0000313" key="3">
    <source>
        <dbReference type="RefSeq" id="XP_013418014.1"/>
    </source>
</evidence>
<organism evidence="2 3">
    <name type="scientific">Lingula anatina</name>
    <name type="common">Brachiopod</name>
    <name type="synonym">Lingula unguis</name>
    <dbReference type="NCBI Taxonomy" id="7574"/>
    <lineage>
        <taxon>Eukaryota</taxon>
        <taxon>Metazoa</taxon>
        <taxon>Spiralia</taxon>
        <taxon>Lophotrochozoa</taxon>
        <taxon>Brachiopoda</taxon>
        <taxon>Linguliformea</taxon>
        <taxon>Lingulata</taxon>
        <taxon>Lingulida</taxon>
        <taxon>Linguloidea</taxon>
        <taxon>Lingulidae</taxon>
        <taxon>Lingula</taxon>
    </lineage>
</organism>
<keyword evidence="2" id="KW-1185">Reference proteome</keyword>
<dbReference type="Gene3D" id="2.20.100.10">
    <property type="entry name" value="Thrombospondin type-1 (TSP1) repeat"/>
    <property type="match status" value="1"/>
</dbReference>
<dbReference type="GeneID" id="106179056"/>
<dbReference type="InterPro" id="IPR036383">
    <property type="entry name" value="TSP1_rpt_sf"/>
</dbReference>
<dbReference type="InParanoid" id="A0A1S3K6F4"/>
<protein>
    <submittedName>
        <fullName evidence="3">Hemicentin-1-like</fullName>
    </submittedName>
</protein>
<name>A0A1S3K6F4_LINAN</name>
<dbReference type="AlphaFoldDB" id="A0A1S3K6F4"/>
<dbReference type="SMART" id="SM00209">
    <property type="entry name" value="TSP1"/>
    <property type="match status" value="1"/>
</dbReference>
<accession>A0A1S3K6F4</accession>
<dbReference type="PROSITE" id="PS50092">
    <property type="entry name" value="TSP1"/>
    <property type="match status" value="1"/>
</dbReference>
<feature type="signal peptide" evidence="1">
    <location>
        <begin position="1"/>
        <end position="22"/>
    </location>
</feature>